<dbReference type="CDD" id="cd20524">
    <property type="entry name" value="CYCLIN_CCNH_rpt1"/>
    <property type="match status" value="1"/>
</dbReference>
<dbReference type="InterPro" id="IPR006671">
    <property type="entry name" value="Cyclin_N"/>
</dbReference>
<evidence type="ECO:0000256" key="18">
    <source>
        <dbReference type="RuleBase" id="RU000383"/>
    </source>
</evidence>
<dbReference type="GO" id="GO:0006747">
    <property type="term" value="P:FAD biosynthetic process"/>
    <property type="evidence" value="ECO:0007669"/>
    <property type="project" value="TreeGrafter"/>
</dbReference>
<dbReference type="GO" id="GO:0006351">
    <property type="term" value="P:DNA-templated transcription"/>
    <property type="evidence" value="ECO:0007669"/>
    <property type="project" value="InterPro"/>
</dbReference>
<evidence type="ECO:0000256" key="13">
    <source>
        <dbReference type="ARBA" id="ARBA00025343"/>
    </source>
</evidence>
<protein>
    <recommendedName>
        <fullName evidence="4">Cyclin-H</fullName>
        <ecNumber evidence="3">2.7.7.2</ecNumber>
    </recommendedName>
    <alternativeName>
        <fullName evidence="15">FAD pyrophosphorylase</fullName>
    </alternativeName>
    <alternativeName>
        <fullName evidence="16">FMN adenylyltransferase</fullName>
    </alternativeName>
</protein>
<dbReference type="Gene3D" id="1.10.472.10">
    <property type="entry name" value="Cyclin-like"/>
    <property type="match status" value="1"/>
</dbReference>
<keyword evidence="8" id="KW-0548">Nucleotidyltransferase</keyword>
<dbReference type="PANTHER" id="PTHR23293:SF9">
    <property type="entry name" value="FAD SYNTHASE"/>
    <property type="match status" value="1"/>
</dbReference>
<dbReference type="EC" id="2.7.7.2" evidence="3"/>
<evidence type="ECO:0000259" key="19">
    <source>
        <dbReference type="SMART" id="SM00385"/>
    </source>
</evidence>
<evidence type="ECO:0000256" key="17">
    <source>
        <dbReference type="ARBA" id="ARBA00049494"/>
    </source>
</evidence>
<evidence type="ECO:0000256" key="14">
    <source>
        <dbReference type="ARBA" id="ARBA00026042"/>
    </source>
</evidence>
<reference evidence="20 21" key="2">
    <citation type="submission" date="2019-01" db="EMBL/GenBank/DDBJ databases">
        <title>The decoding of complex shrimp genome reveals the adaptation for benthos swimmer, frequently molting mechanism and breeding impact on genome.</title>
        <authorList>
            <person name="Sun Y."/>
            <person name="Gao Y."/>
            <person name="Yu Y."/>
        </authorList>
    </citation>
    <scope>NUCLEOTIDE SEQUENCE [LARGE SCALE GENOMIC DNA]</scope>
    <source>
        <tissue evidence="20">Muscle</tissue>
    </source>
</reference>
<keyword evidence="7" id="KW-0808">Transferase</keyword>
<evidence type="ECO:0000256" key="6">
    <source>
        <dbReference type="ARBA" id="ARBA00022643"/>
    </source>
</evidence>
<dbReference type="SMART" id="SM00385">
    <property type="entry name" value="CYCLIN"/>
    <property type="match status" value="1"/>
</dbReference>
<comment type="catalytic activity">
    <reaction evidence="17">
        <text>FMN + ATP + H(+) = FAD + diphosphate</text>
        <dbReference type="Rhea" id="RHEA:17237"/>
        <dbReference type="ChEBI" id="CHEBI:15378"/>
        <dbReference type="ChEBI" id="CHEBI:30616"/>
        <dbReference type="ChEBI" id="CHEBI:33019"/>
        <dbReference type="ChEBI" id="CHEBI:57692"/>
        <dbReference type="ChEBI" id="CHEBI:58210"/>
        <dbReference type="EC" id="2.7.7.2"/>
    </reaction>
</comment>
<evidence type="ECO:0000256" key="7">
    <source>
        <dbReference type="ARBA" id="ARBA00022679"/>
    </source>
</evidence>
<evidence type="ECO:0000256" key="11">
    <source>
        <dbReference type="ARBA" id="ARBA00022840"/>
    </source>
</evidence>
<comment type="subunit">
    <text evidence="14">Associates primarily with CDK7 and MAT1 to form the CAK complex. CAK can further associate with the core-TFIIH to form the TFIIH basal transcription factor.</text>
</comment>
<dbReference type="AlphaFoldDB" id="A0A3R7SXW8"/>
<comment type="caution">
    <text evidence="20">The sequence shown here is derived from an EMBL/GenBank/DDBJ whole genome shotgun (WGS) entry which is preliminary data.</text>
</comment>
<evidence type="ECO:0000256" key="16">
    <source>
        <dbReference type="ARBA" id="ARBA00031871"/>
    </source>
</evidence>
<evidence type="ECO:0000256" key="9">
    <source>
        <dbReference type="ARBA" id="ARBA00022741"/>
    </source>
</evidence>
<dbReference type="PANTHER" id="PTHR23293">
    <property type="entry name" value="FAD SYNTHETASE-RELATED FMN ADENYLYLTRANSFERASE"/>
    <property type="match status" value="1"/>
</dbReference>
<sequence length="454" mass="53518">MYLSSTQYQNWTFRDEHEVAKLRFQANHDFIAKFGSNMSLQEKMQFFLSVEEEHIMVRTYEYSLRDFCKKFRDPRDGRIRMPPAVTTTAQHYFKRFYLFNSVMDYHPKEILVTCVYLACKIEEFYVTINDFVHNVRGDKKKAAEIILNNELQLTQELQFHLIIHQPFRPVEGLLIDIKTRFPQLRDPERLRPHVEEFLERVNLTDAIILYTPGQVIVDFDINSISHAGRRIYDIIALRGEPHLTGPITSAVKILEECLDRYSTDEICISFNGGKDCTVILHLLHGVLLHRYPENTPSIQAVYITCRTPFDEVEVFIDQMIKRYNLTLWRIEGPIKKGLKELTKKEPKVKAVLMGTRWTDPYSKTLQPFQMTDEGWPQFMRVSPILDWNYQTVWTFLRTLSVQYCTLYDHGYTSLGGVHNTIKNPHLKYSGEDKKEHYYPAYFLKDMALERAGRT</sequence>
<comment type="similarity">
    <text evidence="2">Belongs to the cyclin family. Cyclin C subfamily.</text>
</comment>
<dbReference type="InterPro" id="IPR013763">
    <property type="entry name" value="Cyclin-like_dom"/>
</dbReference>
<dbReference type="GO" id="GO:0016538">
    <property type="term" value="F:cyclin-dependent protein serine/threonine kinase regulator activity"/>
    <property type="evidence" value="ECO:0007669"/>
    <property type="project" value="InterPro"/>
</dbReference>
<dbReference type="InterPro" id="IPR036915">
    <property type="entry name" value="Cyclin-like_sf"/>
</dbReference>
<evidence type="ECO:0000256" key="5">
    <source>
        <dbReference type="ARBA" id="ARBA00022630"/>
    </source>
</evidence>
<keyword evidence="21" id="KW-1185">Reference proteome</keyword>
<evidence type="ECO:0000256" key="2">
    <source>
        <dbReference type="ARBA" id="ARBA00008638"/>
    </source>
</evidence>
<dbReference type="InterPro" id="IPR014729">
    <property type="entry name" value="Rossmann-like_a/b/a_fold"/>
</dbReference>
<feature type="domain" description="Cyclin-like" evidence="19">
    <location>
        <begin position="62"/>
        <end position="155"/>
    </location>
</feature>
<evidence type="ECO:0000256" key="4">
    <source>
        <dbReference type="ARBA" id="ARBA00019496"/>
    </source>
</evidence>
<keyword evidence="11" id="KW-0067">ATP-binding</keyword>
<dbReference type="EMBL" id="QCYY01001113">
    <property type="protein sequence ID" value="ROT80509.1"/>
    <property type="molecule type" value="Genomic_DNA"/>
</dbReference>
<gene>
    <name evidence="20" type="ORF">C7M84_000745</name>
</gene>
<comment type="pathway">
    <text evidence="1">Cofactor biosynthesis; FAD biosynthesis; FAD from FMN: step 1/1.</text>
</comment>
<dbReference type="InterPro" id="IPR027081">
    <property type="entry name" value="CyclinH/Ccl1"/>
</dbReference>
<accession>A0A3R7SXW8</accession>
<dbReference type="CDD" id="cd23948">
    <property type="entry name" value="FAD_synthase"/>
    <property type="match status" value="1"/>
</dbReference>
<keyword evidence="5" id="KW-0285">Flavoprotein</keyword>
<dbReference type="Pfam" id="PF16899">
    <property type="entry name" value="Cyclin_C_2"/>
    <property type="match status" value="1"/>
</dbReference>
<evidence type="ECO:0000256" key="8">
    <source>
        <dbReference type="ARBA" id="ARBA00022695"/>
    </source>
</evidence>
<dbReference type="OrthoDB" id="270728at2759"/>
<name>A0A3R7SXW8_PENVA</name>
<organism evidence="20 21">
    <name type="scientific">Penaeus vannamei</name>
    <name type="common">Whiteleg shrimp</name>
    <name type="synonym">Litopenaeus vannamei</name>
    <dbReference type="NCBI Taxonomy" id="6689"/>
    <lineage>
        <taxon>Eukaryota</taxon>
        <taxon>Metazoa</taxon>
        <taxon>Ecdysozoa</taxon>
        <taxon>Arthropoda</taxon>
        <taxon>Crustacea</taxon>
        <taxon>Multicrustacea</taxon>
        <taxon>Malacostraca</taxon>
        <taxon>Eumalacostraca</taxon>
        <taxon>Eucarida</taxon>
        <taxon>Decapoda</taxon>
        <taxon>Dendrobranchiata</taxon>
        <taxon>Penaeoidea</taxon>
        <taxon>Penaeidae</taxon>
        <taxon>Penaeus</taxon>
    </lineage>
</organism>
<dbReference type="Pfam" id="PF00134">
    <property type="entry name" value="Cyclin_N"/>
    <property type="match status" value="1"/>
</dbReference>
<dbReference type="GO" id="GO:0003919">
    <property type="term" value="F:FMN adenylyltransferase activity"/>
    <property type="evidence" value="ECO:0007669"/>
    <property type="project" value="UniProtKB-EC"/>
</dbReference>
<evidence type="ECO:0000256" key="3">
    <source>
        <dbReference type="ARBA" id="ARBA00012393"/>
    </source>
</evidence>
<keyword evidence="9" id="KW-0547">Nucleotide-binding</keyword>
<evidence type="ECO:0000256" key="12">
    <source>
        <dbReference type="ARBA" id="ARBA00023127"/>
    </source>
</evidence>
<keyword evidence="12 18" id="KW-0195">Cyclin</keyword>
<reference evidence="20 21" key="1">
    <citation type="submission" date="2018-04" db="EMBL/GenBank/DDBJ databases">
        <authorList>
            <person name="Zhang X."/>
            <person name="Yuan J."/>
            <person name="Li F."/>
            <person name="Xiang J."/>
        </authorList>
    </citation>
    <scope>NUCLEOTIDE SEQUENCE [LARGE SCALE GENOMIC DNA]</scope>
    <source>
        <tissue evidence="20">Muscle</tissue>
    </source>
</reference>
<dbReference type="GO" id="GO:0070985">
    <property type="term" value="C:transcription factor TFIIK complex"/>
    <property type="evidence" value="ECO:0007669"/>
    <property type="project" value="InterPro"/>
</dbReference>
<dbReference type="Pfam" id="PF01507">
    <property type="entry name" value="PAPS_reduct"/>
    <property type="match status" value="2"/>
</dbReference>
<dbReference type="STRING" id="6689.A0A3R7SXW8"/>
<dbReference type="CDD" id="cd20525">
    <property type="entry name" value="CYCLIN_CCNH_rpt2"/>
    <property type="match status" value="1"/>
</dbReference>
<dbReference type="InterPro" id="IPR031658">
    <property type="entry name" value="Cyclin_C_2"/>
</dbReference>
<dbReference type="InterPro" id="IPR002500">
    <property type="entry name" value="PAPS_reduct_dom"/>
</dbReference>
<evidence type="ECO:0000313" key="20">
    <source>
        <dbReference type="EMBL" id="ROT80509.1"/>
    </source>
</evidence>
<comment type="function">
    <text evidence="13">Regulates CDK7, the catalytic subunit of the CDK-activating kinase (CAK) enzymatic complex. CAK activates the cyclin-associated kinases CDK1, CDK2, CDK4 and CDK6 by threonine phosphorylation. CAK complexed to the core-TFIIH basal transcription factor activates RNA polymerase II by serine phosphorylation of the repetitive C-terminal domain (CTD) of its large subunit (POLR2A), allowing its escape from the promoter and elongation of the transcripts. Involved in cell cycle control and in RNA transcription by RNA polymerase II. Its expression and activity are constant throughout the cell cycle.</text>
</comment>
<proteinExistence type="inferred from homology"/>
<dbReference type="GO" id="GO:0005524">
    <property type="term" value="F:ATP binding"/>
    <property type="evidence" value="ECO:0007669"/>
    <property type="project" value="UniProtKB-KW"/>
</dbReference>
<dbReference type="SUPFAM" id="SSF47954">
    <property type="entry name" value="Cyclin-like"/>
    <property type="match status" value="2"/>
</dbReference>
<evidence type="ECO:0000256" key="10">
    <source>
        <dbReference type="ARBA" id="ARBA00022827"/>
    </source>
</evidence>
<dbReference type="NCBIfam" id="TIGR00569">
    <property type="entry name" value="ccl1"/>
    <property type="match status" value="1"/>
</dbReference>
<evidence type="ECO:0000256" key="1">
    <source>
        <dbReference type="ARBA" id="ARBA00004726"/>
    </source>
</evidence>
<dbReference type="Proteomes" id="UP000283509">
    <property type="component" value="Unassembled WGS sequence"/>
</dbReference>
<dbReference type="Gene3D" id="3.40.50.620">
    <property type="entry name" value="HUPs"/>
    <property type="match status" value="1"/>
</dbReference>
<evidence type="ECO:0000313" key="21">
    <source>
        <dbReference type="Proteomes" id="UP000283509"/>
    </source>
</evidence>
<dbReference type="SUPFAM" id="SSF52402">
    <property type="entry name" value="Adenine nucleotide alpha hydrolases-like"/>
    <property type="match status" value="1"/>
</dbReference>
<keyword evidence="10" id="KW-0274">FAD</keyword>
<keyword evidence="6" id="KW-0288">FMN</keyword>
<evidence type="ECO:0000256" key="15">
    <source>
        <dbReference type="ARBA" id="ARBA00031145"/>
    </source>
</evidence>